<dbReference type="InterPro" id="IPR004665">
    <property type="entry name" value="Term_rho"/>
</dbReference>
<dbReference type="GO" id="GO:0008186">
    <property type="term" value="F:ATP-dependent activity, acting on RNA"/>
    <property type="evidence" value="ECO:0007669"/>
    <property type="project" value="UniProtKB-UniRule"/>
</dbReference>
<dbReference type="Pfam" id="PF00006">
    <property type="entry name" value="ATP-synt_ab"/>
    <property type="match status" value="1"/>
</dbReference>
<dbReference type="Proteomes" id="UP000075238">
    <property type="component" value="Chromosome 1"/>
</dbReference>
<dbReference type="PANTHER" id="PTHR46425">
    <property type="entry name" value="TRANSCRIPTION TERMINATION FACTOR RHO"/>
    <property type="match status" value="1"/>
</dbReference>
<feature type="binding site" evidence="9">
    <location>
        <begin position="181"/>
        <end position="186"/>
    </location>
    <ligand>
        <name>ATP</name>
        <dbReference type="ChEBI" id="CHEBI:30616"/>
    </ligand>
</feature>
<dbReference type="InterPro" id="IPR003593">
    <property type="entry name" value="AAA+_ATPase"/>
</dbReference>
<feature type="binding site" evidence="9">
    <location>
        <position position="212"/>
    </location>
    <ligand>
        <name>ATP</name>
        <dbReference type="ChEBI" id="CHEBI:30616"/>
    </ligand>
</feature>
<evidence type="ECO:0000256" key="6">
    <source>
        <dbReference type="ARBA" id="ARBA00022884"/>
    </source>
</evidence>
<gene>
    <name evidence="9 13" type="primary">rho</name>
    <name evidence="13" type="ORF">A2G96_15425</name>
</gene>
<comment type="subunit">
    <text evidence="9">Homohexamer. The homohexamer assembles into an open ring structure.</text>
</comment>
<dbReference type="InterPro" id="IPR027417">
    <property type="entry name" value="P-loop_NTPase"/>
</dbReference>
<proteinExistence type="inferred from homology"/>
<keyword evidence="4 9" id="KW-0347">Helicase</keyword>
<evidence type="ECO:0000256" key="5">
    <source>
        <dbReference type="ARBA" id="ARBA00022840"/>
    </source>
</evidence>
<dbReference type="InterPro" id="IPR011112">
    <property type="entry name" value="Rho-like_N"/>
</dbReference>
<dbReference type="OrthoDB" id="9805197at2"/>
<dbReference type="InterPro" id="IPR011129">
    <property type="entry name" value="CSD"/>
</dbReference>
<dbReference type="NCBIfam" id="TIGR00767">
    <property type="entry name" value="rho"/>
    <property type="match status" value="1"/>
</dbReference>
<name>A0A142JLR3_9BURK</name>
<evidence type="ECO:0000256" key="11">
    <source>
        <dbReference type="PROSITE-ProRule" id="PRU01203"/>
    </source>
</evidence>
<evidence type="ECO:0000313" key="14">
    <source>
        <dbReference type="Proteomes" id="UP000075238"/>
    </source>
</evidence>
<dbReference type="SMART" id="SM00959">
    <property type="entry name" value="Rho_N"/>
    <property type="match status" value="1"/>
</dbReference>
<dbReference type="GO" id="GO:0003723">
    <property type="term" value="F:RNA binding"/>
    <property type="evidence" value="ECO:0007669"/>
    <property type="project" value="UniProtKB-UniRule"/>
</dbReference>
<evidence type="ECO:0000256" key="4">
    <source>
        <dbReference type="ARBA" id="ARBA00022806"/>
    </source>
</evidence>
<dbReference type="GO" id="GO:0016787">
    <property type="term" value="F:hydrolase activity"/>
    <property type="evidence" value="ECO:0007669"/>
    <property type="project" value="UniProtKB-KW"/>
</dbReference>
<dbReference type="SMART" id="SM00357">
    <property type="entry name" value="CSP"/>
    <property type="match status" value="1"/>
</dbReference>
<dbReference type="KEGG" id="cnan:A2G96_15425"/>
<keyword evidence="2 9" id="KW-0547">Nucleotide-binding</keyword>
<dbReference type="EC" id="3.6.4.-" evidence="9 10"/>
<keyword evidence="5 9" id="KW-0067">ATP-binding</keyword>
<dbReference type="GO" id="GO:0006353">
    <property type="term" value="P:DNA-templated transcription termination"/>
    <property type="evidence" value="ECO:0007669"/>
    <property type="project" value="UniProtKB-UniRule"/>
</dbReference>
<dbReference type="EMBL" id="CP014844">
    <property type="protein sequence ID" value="AMR79025.1"/>
    <property type="molecule type" value="Genomic_DNA"/>
</dbReference>
<dbReference type="SUPFAM" id="SSF68912">
    <property type="entry name" value="Rho N-terminal domain-like"/>
    <property type="match status" value="1"/>
</dbReference>
<dbReference type="CDD" id="cd04459">
    <property type="entry name" value="Rho_CSD"/>
    <property type="match status" value="1"/>
</dbReference>
<sequence>MHLTELKSLHVSALLEMAATLEIDNAQRMRKQELMFAILKKRAKMGETIYGDGTLEVLPDGFGFLRSPETSYLASTDDIYISPSQIRRFNLHTGDSIEGEVRTPKDGERYFALVKVDKVNGQAPEAVKNRIMFENLTPLHPNRPLTLERDIKAEENITGRIIDMIAPIGRGQRALLVASPKSGKTVMLQHIAHAIANNHPEADLFVLLIDERPEEVTEMQRSVRGEVVASTFDEPAIRHVQVAEMVIEKAKRLVELKRDVVILLDSITRLARAYNTVVPASGKVLTGGVDANALQRPKRFFGAARNLEEGGSLTIIATALIETGSRMDDVIYEEFKGTGNMEVHLERRLAEKRVYPSINLNKSGTRREELLIKPDILQKIWVLRKFISDMDEVQAMEFIMDKMKATKNNAEFFDMMRRGG</sequence>
<dbReference type="SMART" id="SM00382">
    <property type="entry name" value="AAA"/>
    <property type="match status" value="1"/>
</dbReference>
<dbReference type="GO" id="GO:0004386">
    <property type="term" value="F:helicase activity"/>
    <property type="evidence" value="ECO:0007669"/>
    <property type="project" value="UniProtKB-UniRule"/>
</dbReference>
<dbReference type="PANTHER" id="PTHR46425:SF1">
    <property type="entry name" value="TRANSCRIPTION TERMINATION FACTOR RHO"/>
    <property type="match status" value="1"/>
</dbReference>
<dbReference type="InterPro" id="IPR000194">
    <property type="entry name" value="ATPase_F1/V1/A1_a/bsu_nucl-bd"/>
</dbReference>
<evidence type="ECO:0000256" key="1">
    <source>
        <dbReference type="ARBA" id="ARBA00022472"/>
    </source>
</evidence>
<dbReference type="PROSITE" id="PS51856">
    <property type="entry name" value="RHO_RNA_BD"/>
    <property type="match status" value="1"/>
</dbReference>
<dbReference type="SUPFAM" id="SSF50249">
    <property type="entry name" value="Nucleic acid-binding proteins"/>
    <property type="match status" value="1"/>
</dbReference>
<feature type="domain" description="Rho RNA-BD" evidence="12">
    <location>
        <begin position="48"/>
        <end position="123"/>
    </location>
</feature>
<dbReference type="InterPro" id="IPR011113">
    <property type="entry name" value="Rho_RNA-bd"/>
</dbReference>
<dbReference type="FunFam" id="3.40.50.300:FF:000072">
    <property type="entry name" value="Transcription termination factor Rho"/>
    <property type="match status" value="1"/>
</dbReference>
<keyword evidence="7 9" id="KW-0805">Transcription regulation</keyword>
<dbReference type="Pfam" id="PF07498">
    <property type="entry name" value="Rho_N"/>
    <property type="match status" value="1"/>
</dbReference>
<keyword evidence="8 9" id="KW-0804">Transcription</keyword>
<dbReference type="HAMAP" id="MF_01884">
    <property type="entry name" value="Rho"/>
    <property type="match status" value="1"/>
</dbReference>
<dbReference type="InterPro" id="IPR012340">
    <property type="entry name" value="NA-bd_OB-fold"/>
</dbReference>
<dbReference type="GO" id="GO:0005524">
    <property type="term" value="F:ATP binding"/>
    <property type="evidence" value="ECO:0007669"/>
    <property type="project" value="UniProtKB-UniRule"/>
</dbReference>
<feature type="binding site" evidence="9">
    <location>
        <begin position="169"/>
        <end position="174"/>
    </location>
    <ligand>
        <name>ATP</name>
        <dbReference type="ChEBI" id="CHEBI:30616"/>
    </ligand>
</feature>
<dbReference type="Pfam" id="PF07497">
    <property type="entry name" value="Rho_RNA_bind"/>
    <property type="match status" value="1"/>
</dbReference>
<dbReference type="RefSeq" id="WP_012353193.1">
    <property type="nucleotide sequence ID" value="NZ_CP014844.1"/>
</dbReference>
<dbReference type="InterPro" id="IPR036269">
    <property type="entry name" value="Rho_N_sf"/>
</dbReference>
<comment type="function">
    <text evidence="9">Facilitates transcription termination by a mechanism that involves Rho binding to the nascent RNA, activation of Rho's RNA-dependent ATPase activity, and release of the mRNA from the DNA template.</text>
</comment>
<protein>
    <recommendedName>
        <fullName evidence="9 10">Transcription termination factor Rho</fullName>
        <ecNumber evidence="9 10">3.6.4.-</ecNumber>
    </recommendedName>
    <alternativeName>
        <fullName evidence="9">ATP-dependent helicase Rho</fullName>
    </alternativeName>
</protein>
<evidence type="ECO:0000313" key="13">
    <source>
        <dbReference type="EMBL" id="AMR79025.1"/>
    </source>
</evidence>
<reference evidence="13 14" key="1">
    <citation type="submission" date="2016-03" db="EMBL/GenBank/DDBJ databases">
        <title>Complete genome sequence of a novel chlorpyrifos degrading bacterium, Cupriavidus nantongensis sp. X1.</title>
        <authorList>
            <person name="Fang L."/>
        </authorList>
    </citation>
    <scope>NUCLEOTIDE SEQUENCE [LARGE SCALE GENOMIC DNA]</scope>
    <source>
        <strain evidence="13 14">X1</strain>
    </source>
</reference>
<dbReference type="STRING" id="1796606.A2G96_15425"/>
<dbReference type="Gene3D" id="2.40.50.140">
    <property type="entry name" value="Nucleic acid-binding proteins"/>
    <property type="match status" value="1"/>
</dbReference>
<dbReference type="GeneID" id="29762420"/>
<dbReference type="SUPFAM" id="SSF52540">
    <property type="entry name" value="P-loop containing nucleoside triphosphate hydrolases"/>
    <property type="match status" value="1"/>
</dbReference>
<dbReference type="AlphaFoldDB" id="A0A142JLR3"/>
<dbReference type="NCBIfam" id="NF006886">
    <property type="entry name" value="PRK09376.1"/>
    <property type="match status" value="1"/>
</dbReference>
<dbReference type="Gene3D" id="3.40.50.300">
    <property type="entry name" value="P-loop containing nucleotide triphosphate hydrolases"/>
    <property type="match status" value="1"/>
</dbReference>
<evidence type="ECO:0000256" key="2">
    <source>
        <dbReference type="ARBA" id="ARBA00022741"/>
    </source>
</evidence>
<dbReference type="GO" id="GO:0005829">
    <property type="term" value="C:cytosol"/>
    <property type="evidence" value="ECO:0007669"/>
    <property type="project" value="UniProtKB-ARBA"/>
</dbReference>
<evidence type="ECO:0000256" key="8">
    <source>
        <dbReference type="ARBA" id="ARBA00023163"/>
    </source>
</evidence>
<evidence type="ECO:0000256" key="10">
    <source>
        <dbReference type="NCBIfam" id="TIGR00767"/>
    </source>
</evidence>
<dbReference type="CDD" id="cd01128">
    <property type="entry name" value="rho_factor_C"/>
    <property type="match status" value="1"/>
</dbReference>
<keyword evidence="14" id="KW-1185">Reference proteome</keyword>
<evidence type="ECO:0000256" key="7">
    <source>
        <dbReference type="ARBA" id="ARBA00023015"/>
    </source>
</evidence>
<comment type="similarity">
    <text evidence="9 11">Belongs to the Rho family.</text>
</comment>
<dbReference type="Gene3D" id="1.10.720.10">
    <property type="match status" value="1"/>
</dbReference>
<evidence type="ECO:0000256" key="3">
    <source>
        <dbReference type="ARBA" id="ARBA00022801"/>
    </source>
</evidence>
<organism evidence="13 14">
    <name type="scientific">Cupriavidus nantongensis</name>
    <dbReference type="NCBI Taxonomy" id="1796606"/>
    <lineage>
        <taxon>Bacteria</taxon>
        <taxon>Pseudomonadati</taxon>
        <taxon>Pseudomonadota</taxon>
        <taxon>Betaproteobacteria</taxon>
        <taxon>Burkholderiales</taxon>
        <taxon>Burkholderiaceae</taxon>
        <taxon>Cupriavidus</taxon>
    </lineage>
</organism>
<evidence type="ECO:0000256" key="9">
    <source>
        <dbReference type="HAMAP-Rule" id="MF_01884"/>
    </source>
</evidence>
<evidence type="ECO:0000259" key="12">
    <source>
        <dbReference type="PROSITE" id="PS51856"/>
    </source>
</evidence>
<dbReference type="InterPro" id="IPR041703">
    <property type="entry name" value="Rho_factor_ATP-bd"/>
</dbReference>
<comment type="caution">
    <text evidence="9">Lacks conserved residue(s) required for the propagation of feature annotation.</text>
</comment>
<keyword evidence="6 9" id="KW-0694">RNA-binding</keyword>
<keyword evidence="1 9" id="KW-0806">Transcription termination</keyword>
<keyword evidence="3 9" id="KW-0378">Hydrolase</keyword>
<accession>A0A142JLR3</accession>